<dbReference type="InterPro" id="IPR036179">
    <property type="entry name" value="Ig-like_dom_sf"/>
</dbReference>
<dbReference type="SMART" id="SM00710">
    <property type="entry name" value="PbH1"/>
    <property type="match status" value="9"/>
</dbReference>
<dbReference type="InterPro" id="IPR003410">
    <property type="entry name" value="HYR_dom"/>
</dbReference>
<dbReference type="RefSeq" id="WP_109674656.1">
    <property type="nucleotide sequence ID" value="NZ_QGDT01000005.1"/>
</dbReference>
<reference evidence="6 7" key="1">
    <citation type="submission" date="2018-03" db="EMBL/GenBank/DDBJ databases">
        <title>Genomic Encyclopedia of Archaeal and Bacterial Type Strains, Phase II (KMG-II): from individual species to whole genera.</title>
        <authorList>
            <person name="Goeker M."/>
        </authorList>
    </citation>
    <scope>NUCLEOTIDE SEQUENCE [LARGE SCALE GENOMIC DNA]</scope>
    <source>
        <strain evidence="6 7">DSM 100346</strain>
    </source>
</reference>
<sequence length="1658" mass="169242">MKNFIVFLAAAALLASGLSIQNSTKIGSTSVIQRSDGENPENNRLPNPPFNRKTSKQSTLLIPTITATNTYLLTNDIGLPGASAGDELEYTVTITNSGTDANGVSFTDQIDANTTLVAGSVKVSPIAQNDTYTTIGNVGLDVSAGSGLLANDISPDAATLSISGAGAIATSQGGVINLNYTTGAFSYVPPAGFTGNDTFTYTLQNGSGFTSIATATITSAGAIWFVNSGASSSGENGTLAKPFTSIASLQAINDGGALHPKTGHTIFIYQGNYSGPLTLLDQQKLVGQGAAASLLSISGYGVPNGNSILPTTGGTRPTLTSSGAFNVINTAATNTIRGLNIGASGGAKLAGSTAGTVTISEVGLSGSGRALNMSNVTFAAEFSEVSSTVASGSVSPINISNSGGSLRINSGSISSTGVTAIQIAGSSLALNVTLVSVSCNSAAKGISVSGTTGTFRITGVGTTQGSGGTIQNITGRGIDFSTAAGVTLSNINLTNANTQDAASCGTTDNAACNAAVYANVVDGFKLEKVIISGTVVQHGINLKSVNNLVISNSSVANAGDEVNEGALFAINTTGTSSITNSTFANTTVTNAPSGRVAYFGNTNTNLTLLTVDNSIFKDAPNNGGILMEGYGTSQMKMKITGGSQFLRCQTQGIKMIANNSSQLVGDIRNAIVNNVALDGTTKLTSIGIDLHSLGTSSLKYNVISNNFKCKNGPGINLKMSDNSFQEGTVDGNVVTSDGGGGFGIFFDTEGASAKGVVKISNNTISGILFDSGIGVWGYSPNNTTKSDVTVSGNNISTGAGAFYDIDVNLTGTLTDNKAKLCVNISNNTVAVATGTALRLRPGAVGNEVILQGTGNTLATVWSANANTPPNASVFQAGSGLTSYNTGQTCAVPNVTSLRVAVMEEATSLQQIPVGIEPSGSTEAKTNETTFPTIATELKSSEPSNITGNMTSARTTATMSGETVSVNGSGSGFSLPAAKNVIVKFKATINNSIPASTCQVTNQGTVSGSGFSNVLTDDPTVTGPSNPTVTALISAPTISTCPSSQVVNPDNGTCTATLSLPATAEGCPTPATVYSVAGNPITFPYTFPTGLTTVLVTATNGIGSSATCSYTVTVTPTPAPNISQNPIDQEKCAGENVSFSVAATGTINDYQWQKKPFGGAFTNITSASNPTAITSTLTLMGIQETDDNSEYQCVVSNPCASSTSTAAVLTVNKLATSTLSGTVTVNQGVAPPTVTFSATGGTLPYTFSYSINTGMASTLTTTGLATSVGITQPTEVVGVFTYELLSVTDALGCMLTPATPQTVAVTIGNNLTATISAATTGCVGEPSPQVTFTAQNGIPPYTFTYKMNGGADTPLNAIGSATTASVSVPTTSSGNFTYELISVSGSGGANSPVTGQSNTVGISDVPSIVLSGAEYSCSIDFITYSVYFTATDGATVTTDTGTVSGNSVIDIPSNQTATITATKNGCSSSLSVFRNCALPVTLIDFSATEQENSVILKWRTSSETNSERFDIEHSIDGKQWRTIGTKKAASESSEIRLYTFTDPTPDMGDNFYRLKMIDRGADSHAQTFSYSRIVFVGMSGPAILEIFPNPVADFLTIKSQPSTKIESIELYNLRGALVYKSGRNIANTIPVHTLPVGLYMLTIQQKSGVISHQKILVDR</sequence>
<feature type="domain" description="Ig-like" evidence="5">
    <location>
        <begin position="1119"/>
        <end position="1209"/>
    </location>
</feature>
<feature type="region of interest" description="Disordered" evidence="2">
    <location>
        <begin position="31"/>
        <end position="56"/>
    </location>
</feature>
<dbReference type="EMBL" id="QGDT01000005">
    <property type="protein sequence ID" value="PWJ58072.1"/>
    <property type="molecule type" value="Genomic_DNA"/>
</dbReference>
<feature type="chain" id="PRO_5016392254" evidence="3">
    <location>
        <begin position="22"/>
        <end position="1658"/>
    </location>
</feature>
<keyword evidence="3" id="KW-0732">Signal</keyword>
<name>A0A316AKQ0_9BACT</name>
<organism evidence="6 7">
    <name type="scientific">Dyadobacter jejuensis</name>
    <dbReference type="NCBI Taxonomy" id="1082580"/>
    <lineage>
        <taxon>Bacteria</taxon>
        <taxon>Pseudomonadati</taxon>
        <taxon>Bacteroidota</taxon>
        <taxon>Cytophagia</taxon>
        <taxon>Cytophagales</taxon>
        <taxon>Spirosomataceae</taxon>
        <taxon>Dyadobacter</taxon>
    </lineage>
</organism>
<dbReference type="InterPro" id="IPR013783">
    <property type="entry name" value="Ig-like_fold"/>
</dbReference>
<evidence type="ECO:0000313" key="7">
    <source>
        <dbReference type="Proteomes" id="UP000245880"/>
    </source>
</evidence>
<dbReference type="InterPro" id="IPR047589">
    <property type="entry name" value="DUF11_rpt"/>
</dbReference>
<dbReference type="SUPFAM" id="SSF48726">
    <property type="entry name" value="Immunoglobulin"/>
    <property type="match status" value="1"/>
</dbReference>
<evidence type="ECO:0000256" key="2">
    <source>
        <dbReference type="SAM" id="MobiDB-lite"/>
    </source>
</evidence>
<dbReference type="Gene3D" id="2.60.40.3440">
    <property type="match status" value="1"/>
</dbReference>
<feature type="signal peptide" evidence="3">
    <location>
        <begin position="1"/>
        <end position="21"/>
    </location>
</feature>
<gene>
    <name evidence="6" type="ORF">CLV98_105254</name>
</gene>
<proteinExistence type="predicted"/>
<dbReference type="Gene3D" id="2.60.40.10">
    <property type="entry name" value="Immunoglobulins"/>
    <property type="match status" value="1"/>
</dbReference>
<dbReference type="NCBIfam" id="TIGR04183">
    <property type="entry name" value="Por_Secre_tail"/>
    <property type="match status" value="1"/>
</dbReference>
<dbReference type="Pfam" id="PF18962">
    <property type="entry name" value="Por_Secre_tail"/>
    <property type="match status" value="1"/>
</dbReference>
<accession>A0A316AKQ0</accession>
<feature type="domain" description="HYR" evidence="4">
    <location>
        <begin position="1030"/>
        <end position="1115"/>
    </location>
</feature>
<evidence type="ECO:0000256" key="1">
    <source>
        <dbReference type="ARBA" id="ARBA00022737"/>
    </source>
</evidence>
<dbReference type="PROSITE" id="PS50835">
    <property type="entry name" value="IG_LIKE"/>
    <property type="match status" value="1"/>
</dbReference>
<dbReference type="Proteomes" id="UP000245880">
    <property type="component" value="Unassembled WGS sequence"/>
</dbReference>
<dbReference type="PROSITE" id="PS50825">
    <property type="entry name" value="HYR"/>
    <property type="match status" value="1"/>
</dbReference>
<comment type="caution">
    <text evidence="6">The sequence shown here is derived from an EMBL/GenBank/DDBJ whole genome shotgun (WGS) entry which is preliminary data.</text>
</comment>
<keyword evidence="1" id="KW-0677">Repeat</keyword>
<dbReference type="InterPro" id="IPR026444">
    <property type="entry name" value="Secre_tail"/>
</dbReference>
<evidence type="ECO:0000259" key="4">
    <source>
        <dbReference type="PROSITE" id="PS50825"/>
    </source>
</evidence>
<dbReference type="Pfam" id="PF17963">
    <property type="entry name" value="Big_9"/>
    <property type="match status" value="1"/>
</dbReference>
<evidence type="ECO:0000259" key="5">
    <source>
        <dbReference type="PROSITE" id="PS50835"/>
    </source>
</evidence>
<evidence type="ECO:0000313" key="6">
    <source>
        <dbReference type="EMBL" id="PWJ58072.1"/>
    </source>
</evidence>
<dbReference type="InterPro" id="IPR007110">
    <property type="entry name" value="Ig-like_dom"/>
</dbReference>
<dbReference type="NCBIfam" id="TIGR01451">
    <property type="entry name" value="B_ant_repeat"/>
    <property type="match status" value="1"/>
</dbReference>
<dbReference type="InterPro" id="IPR006626">
    <property type="entry name" value="PbH1"/>
</dbReference>
<evidence type="ECO:0000256" key="3">
    <source>
        <dbReference type="SAM" id="SignalP"/>
    </source>
</evidence>
<keyword evidence="7" id="KW-1185">Reference proteome</keyword>
<dbReference type="OrthoDB" id="1391570at2"/>
<protein>
    <submittedName>
        <fullName evidence="6">Putative secreted protein (Por secretion system target)</fullName>
    </submittedName>
</protein>